<evidence type="ECO:0000256" key="1">
    <source>
        <dbReference type="SAM" id="MobiDB-lite"/>
    </source>
</evidence>
<feature type="compositionally biased region" description="Low complexity" evidence="1">
    <location>
        <begin position="51"/>
        <end position="109"/>
    </location>
</feature>
<proteinExistence type="predicted"/>
<feature type="domain" description="GRAM" evidence="2">
    <location>
        <begin position="379"/>
        <end position="446"/>
    </location>
</feature>
<dbReference type="InterPro" id="IPR051482">
    <property type="entry name" value="Cholesterol_transport"/>
</dbReference>
<keyword evidence="4" id="KW-1185">Reference proteome</keyword>
<gene>
    <name evidence="3" type="ORF">Fcan01_06096</name>
</gene>
<dbReference type="Pfam" id="PF02893">
    <property type="entry name" value="GRAM"/>
    <property type="match status" value="1"/>
</dbReference>
<dbReference type="SMART" id="SM00568">
    <property type="entry name" value="GRAM"/>
    <property type="match status" value="1"/>
</dbReference>
<feature type="compositionally biased region" description="Polar residues" evidence="1">
    <location>
        <begin position="178"/>
        <end position="193"/>
    </location>
</feature>
<feature type="compositionally biased region" description="Basic and acidic residues" evidence="1">
    <location>
        <begin position="31"/>
        <end position="40"/>
    </location>
</feature>
<dbReference type="InterPro" id="IPR004182">
    <property type="entry name" value="GRAM"/>
</dbReference>
<dbReference type="CDD" id="cd13220">
    <property type="entry name" value="PH-GRAM_GRAMDC"/>
    <property type="match status" value="1"/>
</dbReference>
<dbReference type="GO" id="GO:0032934">
    <property type="term" value="F:sterol binding"/>
    <property type="evidence" value="ECO:0007669"/>
    <property type="project" value="TreeGrafter"/>
</dbReference>
<dbReference type="EMBL" id="LNIX01000002">
    <property type="protein sequence ID" value="OXA60808.1"/>
    <property type="molecule type" value="Genomic_DNA"/>
</dbReference>
<feature type="compositionally biased region" description="Polar residues" evidence="1">
    <location>
        <begin position="11"/>
        <end position="30"/>
    </location>
</feature>
<organism evidence="3 4">
    <name type="scientific">Folsomia candida</name>
    <name type="common">Springtail</name>
    <dbReference type="NCBI Taxonomy" id="158441"/>
    <lineage>
        <taxon>Eukaryota</taxon>
        <taxon>Metazoa</taxon>
        <taxon>Ecdysozoa</taxon>
        <taxon>Arthropoda</taxon>
        <taxon>Hexapoda</taxon>
        <taxon>Collembola</taxon>
        <taxon>Entomobryomorpha</taxon>
        <taxon>Isotomoidea</taxon>
        <taxon>Isotomidae</taxon>
        <taxon>Proisotominae</taxon>
        <taxon>Folsomia</taxon>
    </lineage>
</organism>
<accession>A0A226EUB5</accession>
<dbReference type="GO" id="GO:0032366">
    <property type="term" value="P:intracellular sterol transport"/>
    <property type="evidence" value="ECO:0007669"/>
    <property type="project" value="TreeGrafter"/>
</dbReference>
<evidence type="ECO:0000313" key="4">
    <source>
        <dbReference type="Proteomes" id="UP000198287"/>
    </source>
</evidence>
<name>A0A226EUB5_FOLCA</name>
<dbReference type="GO" id="GO:0005789">
    <property type="term" value="C:endoplasmic reticulum membrane"/>
    <property type="evidence" value="ECO:0007669"/>
    <property type="project" value="TreeGrafter"/>
</dbReference>
<dbReference type="PANTHER" id="PTHR23319">
    <property type="entry name" value="GRAM DOMAIN CONTAINING 1B, ISOFORM E"/>
    <property type="match status" value="1"/>
</dbReference>
<sequence>MHHHSEDKDITTPSSSAGDGTTPFKSQSSSNERRLSKDNGDDTFVSAMDLSSVLNSSQISTSSSDSNSSSASCHYSSSTSTDCSSALSASISTSVNSKSSSEKSAGGESSADKKRKQKLNDNTTVGCEGSPVFATCTTFSSSSSTTSASTVRRSESWGALRSASIESSKSGGSDKENFSSSGADLRTSVSSMNESRRQHNHHNPDTYHTPSASMHSISRSQSNSSESQRVGDEAKSGSTNNLATNNKIGHDVTLDSSTTCADVKKDLAELVNRVPNIEALEFIESQQLKPSTSLATTLGEEINNGKAEKDRRLSGIIEIMGIDMNELGSSESNASKEGSIGVGPTSKELAKAAKLARKPAKKRMWYQQIFSASYKSRSGDFKKLFKELPIKERLLVDYSCALQKEILVQGRMYVSQGYLSFHANIFGWETQTSIRLRDVTSITKEKTALVIPNAIQVIVDCGDKLFFTSFVTRDATYLMLFKLWQNALLEDGMPSKEIQRLIHSSYGEELVITSDDEIDESLSCKSIAVGDLTDNPSMAAEFEQSKPILISNDTKVRRIIIHLDNNLKLGEG</sequence>
<feature type="compositionally biased region" description="Basic and acidic residues" evidence="1">
    <location>
        <begin position="1"/>
        <end position="10"/>
    </location>
</feature>
<dbReference type="GO" id="GO:0140268">
    <property type="term" value="C:endoplasmic reticulum-plasma membrane contact site"/>
    <property type="evidence" value="ECO:0007669"/>
    <property type="project" value="TreeGrafter"/>
</dbReference>
<dbReference type="OrthoDB" id="2162691at2759"/>
<dbReference type="AlphaFoldDB" id="A0A226EUB5"/>
<dbReference type="Gene3D" id="2.30.29.30">
    <property type="entry name" value="Pleckstrin-homology domain (PH domain)/Phosphotyrosine-binding domain (PTB)"/>
    <property type="match status" value="1"/>
</dbReference>
<feature type="compositionally biased region" description="Polar residues" evidence="1">
    <location>
        <begin position="236"/>
        <end position="247"/>
    </location>
</feature>
<protein>
    <submittedName>
        <fullName evidence="3">GRAM domain-containing protein 1B</fullName>
    </submittedName>
</protein>
<dbReference type="GO" id="GO:0005886">
    <property type="term" value="C:plasma membrane"/>
    <property type="evidence" value="ECO:0007669"/>
    <property type="project" value="TreeGrafter"/>
</dbReference>
<dbReference type="PANTHER" id="PTHR23319:SF4">
    <property type="entry name" value="GRAM DOMAIN CONTAINING 1B, ISOFORM E"/>
    <property type="match status" value="1"/>
</dbReference>
<feature type="compositionally biased region" description="Low complexity" evidence="1">
    <location>
        <begin position="162"/>
        <end position="171"/>
    </location>
</feature>
<feature type="region of interest" description="Disordered" evidence="1">
    <location>
        <begin position="1"/>
        <end position="251"/>
    </location>
</feature>
<reference evidence="3 4" key="1">
    <citation type="submission" date="2015-12" db="EMBL/GenBank/DDBJ databases">
        <title>The genome of Folsomia candida.</title>
        <authorList>
            <person name="Faddeeva A."/>
            <person name="Derks M.F."/>
            <person name="Anvar Y."/>
            <person name="Smit S."/>
            <person name="Van Straalen N."/>
            <person name="Roelofs D."/>
        </authorList>
    </citation>
    <scope>NUCLEOTIDE SEQUENCE [LARGE SCALE GENOMIC DNA]</scope>
    <source>
        <strain evidence="3 4">VU population</strain>
        <tissue evidence="3">Whole body</tissue>
    </source>
</reference>
<feature type="compositionally biased region" description="Low complexity" evidence="1">
    <location>
        <begin position="132"/>
        <end position="151"/>
    </location>
</feature>
<feature type="compositionally biased region" description="Low complexity" evidence="1">
    <location>
        <begin position="213"/>
        <end position="227"/>
    </location>
</feature>
<evidence type="ECO:0000259" key="2">
    <source>
        <dbReference type="SMART" id="SM00568"/>
    </source>
</evidence>
<dbReference type="STRING" id="158441.A0A226EUB5"/>
<evidence type="ECO:0000313" key="3">
    <source>
        <dbReference type="EMBL" id="OXA60808.1"/>
    </source>
</evidence>
<dbReference type="InterPro" id="IPR011993">
    <property type="entry name" value="PH-like_dom_sf"/>
</dbReference>
<dbReference type="Proteomes" id="UP000198287">
    <property type="component" value="Unassembled WGS sequence"/>
</dbReference>
<comment type="caution">
    <text evidence="3">The sequence shown here is derived from an EMBL/GenBank/DDBJ whole genome shotgun (WGS) entry which is preliminary data.</text>
</comment>
<feature type="compositionally biased region" description="Basic and acidic residues" evidence="1">
    <location>
        <begin position="194"/>
        <end position="205"/>
    </location>
</feature>
<dbReference type="GO" id="GO:0120015">
    <property type="term" value="F:sterol transfer activity"/>
    <property type="evidence" value="ECO:0007669"/>
    <property type="project" value="TreeGrafter"/>
</dbReference>